<name>A0A9X0AHP0_9HELO</name>
<dbReference type="SMART" id="SM00355">
    <property type="entry name" value="ZnF_C2H2"/>
    <property type="match status" value="3"/>
</dbReference>
<dbReference type="EMBL" id="JAPEIS010000010">
    <property type="protein sequence ID" value="KAJ8062408.1"/>
    <property type="molecule type" value="Genomic_DNA"/>
</dbReference>
<dbReference type="Gene3D" id="3.30.160.60">
    <property type="entry name" value="Classic Zinc Finger"/>
    <property type="match status" value="2"/>
</dbReference>
<feature type="chain" id="PRO_5040885925" description="C2H2-type domain-containing protein" evidence="3">
    <location>
        <begin position="17"/>
        <end position="841"/>
    </location>
</feature>
<reference evidence="5" key="1">
    <citation type="submission" date="2022-11" db="EMBL/GenBank/DDBJ databases">
        <title>Genome Resource of Sclerotinia nivalis Strain SnTB1, a Plant Pathogen Isolated from American Ginseng.</title>
        <authorList>
            <person name="Fan S."/>
        </authorList>
    </citation>
    <scope>NUCLEOTIDE SEQUENCE</scope>
    <source>
        <strain evidence="5">SnTB1</strain>
    </source>
</reference>
<keyword evidence="1" id="KW-0862">Zinc</keyword>
<dbReference type="InterPro" id="IPR059009">
    <property type="entry name" value="Znf_C2H2_17_1st"/>
</dbReference>
<feature type="compositionally biased region" description="Polar residues" evidence="2">
    <location>
        <begin position="528"/>
        <end position="549"/>
    </location>
</feature>
<feature type="compositionally biased region" description="Polar residues" evidence="2">
    <location>
        <begin position="510"/>
        <end position="520"/>
    </location>
</feature>
<dbReference type="InterPro" id="IPR059095">
    <property type="entry name" value="Znf_C2H2_17_2nd"/>
</dbReference>
<sequence length="841" mass="95820">MLFLYIFSVLFYVLVGRQDWKVFANASMMSTFSPIMYTSAQAQHCMENMQSLRTNIQHASKSMKYRSELVEKKMKTSRRVFGGNRQRTSQNLRYDMPNRLGVSITQCAGGSIISIALYCCCLLLIALSTRLEPVEPCQSIPHIPRHPYFRPGTGSCRRGHLFGFGWFHEWPGGQHPLNSTWPWVGVKLSILVLWGVCWMFYMRVDCWQQVQPHASRSRLQSLSCEASRPSAFHSSPITNNYLPVDQQSGSVIKQEPYDYDPFIFGQYHGNYIQGNHLQRPGDSNWPPQFDSHSHLDYTRIYKHNTVSQEIFQPIQKSNQLRYTTTRNYAQAAAPRTQQVLLTMSHTSTSDNRPDRLSKSPAPPQIHQGSYSNEEITDTDNRTSHNLNSSHGANGLVTVVPIVPIVSVAPEVLNLQPNITSIGSPDLAEGRNENENENNGGGKRDGLLISVAGTSPHHSSAQGKHQFQAAAFQVPGYQQFHYQESNNHPQNDQGGLYERGNHLPDEYQPNLHPSPNRNNTYFPHDYPHSQGSNFFQNYDSSRPNNNMSLSYESRTFMPDTQYPMQMAHETQEQDEFKPHDEPHYPSPPPPMSENPYTAQPMTETPDHTSLELPELPKDEEEAPSPGRSKPVPKPDREITKDANGRFYCTWPGCTEETKDFNRKCEWSKHMDKHDRPYRCKETGCEKLPGFTYSGGLLRHEREVHGKHGGPKKQLNCPHPNCKRHTGKGFSRQENLNEHLRRVHTADAGMSQLNMVSMEEAEEDPNQAVITGMKRKRGNSKGDTSELENLREEIKKMKAENDELKRQSQAQQAQTAEVMRQLVELQNLATLQHPRMNAPQANM</sequence>
<accession>A0A9X0AHP0</accession>
<dbReference type="PROSITE" id="PS50157">
    <property type="entry name" value="ZINC_FINGER_C2H2_2"/>
    <property type="match status" value="1"/>
</dbReference>
<feature type="compositionally biased region" description="Polar residues" evidence="2">
    <location>
        <begin position="482"/>
        <end position="492"/>
    </location>
</feature>
<dbReference type="AlphaFoldDB" id="A0A9X0AHP0"/>
<dbReference type="Proteomes" id="UP001152300">
    <property type="component" value="Unassembled WGS sequence"/>
</dbReference>
<keyword evidence="6" id="KW-1185">Reference proteome</keyword>
<evidence type="ECO:0000259" key="4">
    <source>
        <dbReference type="PROSITE" id="PS50157"/>
    </source>
</evidence>
<feature type="region of interest" description="Disordered" evidence="2">
    <location>
        <begin position="482"/>
        <end position="549"/>
    </location>
</feature>
<feature type="compositionally biased region" description="Basic and acidic residues" evidence="2">
    <location>
        <begin position="568"/>
        <end position="582"/>
    </location>
</feature>
<dbReference type="OrthoDB" id="5305647at2759"/>
<keyword evidence="3" id="KW-0732">Signal</keyword>
<gene>
    <name evidence="5" type="ORF">OCU04_008949</name>
</gene>
<comment type="caution">
    <text evidence="5">The sequence shown here is derived from an EMBL/GenBank/DDBJ whole genome shotgun (WGS) entry which is preliminary data.</text>
</comment>
<dbReference type="Pfam" id="PF26177">
    <property type="entry name" value="zf_C2H2_17_1st"/>
    <property type="match status" value="1"/>
</dbReference>
<feature type="domain" description="C2H2-type" evidence="4">
    <location>
        <begin position="718"/>
        <end position="747"/>
    </location>
</feature>
<keyword evidence="1" id="KW-0479">Metal-binding</keyword>
<feature type="region of interest" description="Disordered" evidence="2">
    <location>
        <begin position="567"/>
        <end position="638"/>
    </location>
</feature>
<feature type="signal peptide" evidence="3">
    <location>
        <begin position="1"/>
        <end position="16"/>
    </location>
</feature>
<dbReference type="Pfam" id="PF26176">
    <property type="entry name" value="zf_C2H2_17_2"/>
    <property type="match status" value="1"/>
</dbReference>
<organism evidence="5 6">
    <name type="scientific">Sclerotinia nivalis</name>
    <dbReference type="NCBI Taxonomy" id="352851"/>
    <lineage>
        <taxon>Eukaryota</taxon>
        <taxon>Fungi</taxon>
        <taxon>Dikarya</taxon>
        <taxon>Ascomycota</taxon>
        <taxon>Pezizomycotina</taxon>
        <taxon>Leotiomycetes</taxon>
        <taxon>Helotiales</taxon>
        <taxon>Sclerotiniaceae</taxon>
        <taxon>Sclerotinia</taxon>
    </lineage>
</organism>
<proteinExistence type="predicted"/>
<dbReference type="GO" id="GO:0008270">
    <property type="term" value="F:zinc ion binding"/>
    <property type="evidence" value="ECO:0007669"/>
    <property type="project" value="UniProtKB-KW"/>
</dbReference>
<protein>
    <recommendedName>
        <fullName evidence="4">C2H2-type domain-containing protein</fullName>
    </recommendedName>
</protein>
<feature type="region of interest" description="Disordered" evidence="2">
    <location>
        <begin position="345"/>
        <end position="391"/>
    </location>
</feature>
<dbReference type="InterPro" id="IPR013087">
    <property type="entry name" value="Znf_C2H2_type"/>
</dbReference>
<evidence type="ECO:0000256" key="3">
    <source>
        <dbReference type="SAM" id="SignalP"/>
    </source>
</evidence>
<evidence type="ECO:0000256" key="1">
    <source>
        <dbReference type="PROSITE-ProRule" id="PRU00042"/>
    </source>
</evidence>
<feature type="region of interest" description="Disordered" evidence="2">
    <location>
        <begin position="702"/>
        <end position="727"/>
    </location>
</feature>
<keyword evidence="1" id="KW-0863">Zinc-finger</keyword>
<feature type="region of interest" description="Disordered" evidence="2">
    <location>
        <begin position="758"/>
        <end position="786"/>
    </location>
</feature>
<feature type="region of interest" description="Disordered" evidence="2">
    <location>
        <begin position="420"/>
        <end position="445"/>
    </location>
</feature>
<evidence type="ECO:0000313" key="6">
    <source>
        <dbReference type="Proteomes" id="UP001152300"/>
    </source>
</evidence>
<evidence type="ECO:0000256" key="2">
    <source>
        <dbReference type="SAM" id="MobiDB-lite"/>
    </source>
</evidence>
<evidence type="ECO:0000313" key="5">
    <source>
        <dbReference type="EMBL" id="KAJ8062408.1"/>
    </source>
</evidence>